<dbReference type="AlphaFoldDB" id="A0A446BS92"/>
<dbReference type="InterPro" id="IPR051127">
    <property type="entry name" value="Fungal_SecMet_Regulators"/>
</dbReference>
<feature type="region of interest" description="Disordered" evidence="5">
    <location>
        <begin position="1"/>
        <end position="20"/>
    </location>
</feature>
<dbReference type="GO" id="GO:0003677">
    <property type="term" value="F:DNA binding"/>
    <property type="evidence" value="ECO:0007669"/>
    <property type="project" value="UniProtKB-KW"/>
</dbReference>
<evidence type="ECO:0000256" key="4">
    <source>
        <dbReference type="ARBA" id="ARBA00023242"/>
    </source>
</evidence>
<name>A0A446BS92_9PEZI</name>
<accession>A0A446BS92</accession>
<evidence type="ECO:0000256" key="1">
    <source>
        <dbReference type="ARBA" id="ARBA00023015"/>
    </source>
</evidence>
<protein>
    <submittedName>
        <fullName evidence="7">B165ec75-d9ef-49ad-af7f-f074c688d52e</fullName>
    </submittedName>
</protein>
<dbReference type="EMBL" id="OUUZ01000015">
    <property type="protein sequence ID" value="SPQ25328.1"/>
    <property type="molecule type" value="Genomic_DNA"/>
</dbReference>
<proteinExistence type="predicted"/>
<evidence type="ECO:0000256" key="5">
    <source>
        <dbReference type="SAM" id="MobiDB-lite"/>
    </source>
</evidence>
<dbReference type="Proteomes" id="UP000289323">
    <property type="component" value="Unassembled WGS sequence"/>
</dbReference>
<evidence type="ECO:0000256" key="2">
    <source>
        <dbReference type="ARBA" id="ARBA00023125"/>
    </source>
</evidence>
<organism evidence="7 8">
    <name type="scientific">Thermothielavioides terrestris</name>
    <dbReference type="NCBI Taxonomy" id="2587410"/>
    <lineage>
        <taxon>Eukaryota</taxon>
        <taxon>Fungi</taxon>
        <taxon>Dikarya</taxon>
        <taxon>Ascomycota</taxon>
        <taxon>Pezizomycotina</taxon>
        <taxon>Sordariomycetes</taxon>
        <taxon>Sordariomycetidae</taxon>
        <taxon>Sordariales</taxon>
        <taxon>Chaetomiaceae</taxon>
        <taxon>Thermothielavioides</taxon>
    </lineage>
</organism>
<dbReference type="PANTHER" id="PTHR47424:SF3">
    <property type="entry name" value="REGULATORY PROTEIN GAL4"/>
    <property type="match status" value="1"/>
</dbReference>
<dbReference type="PROSITE" id="PS50048">
    <property type="entry name" value="ZN2_CY6_FUNGAL_2"/>
    <property type="match status" value="1"/>
</dbReference>
<sequence length="84" mass="9455">MDFDAIELTQHEVERPEPPPKPTRIFIACTRCKVRKNRCDGGKPSCGNCLARGALCEYPTVRKTRGPGKKFRSEHTKAVCNPVR</sequence>
<dbReference type="Gene3D" id="4.10.240.10">
    <property type="entry name" value="Zn(2)-C6 fungal-type DNA-binding domain"/>
    <property type="match status" value="1"/>
</dbReference>
<dbReference type="GO" id="GO:0000981">
    <property type="term" value="F:DNA-binding transcription factor activity, RNA polymerase II-specific"/>
    <property type="evidence" value="ECO:0007669"/>
    <property type="project" value="InterPro"/>
</dbReference>
<evidence type="ECO:0000256" key="3">
    <source>
        <dbReference type="ARBA" id="ARBA00023163"/>
    </source>
</evidence>
<evidence type="ECO:0000313" key="7">
    <source>
        <dbReference type="EMBL" id="SPQ25328.1"/>
    </source>
</evidence>
<keyword evidence="1" id="KW-0805">Transcription regulation</keyword>
<evidence type="ECO:0000313" key="8">
    <source>
        <dbReference type="Proteomes" id="UP000289323"/>
    </source>
</evidence>
<keyword evidence="4" id="KW-0539">Nucleus</keyword>
<dbReference type="PANTHER" id="PTHR47424">
    <property type="entry name" value="REGULATORY PROTEIN GAL4"/>
    <property type="match status" value="1"/>
</dbReference>
<dbReference type="CDD" id="cd00067">
    <property type="entry name" value="GAL4"/>
    <property type="match status" value="1"/>
</dbReference>
<gene>
    <name evidence="7" type="ORF">TT172_LOCUS7747</name>
</gene>
<dbReference type="InterPro" id="IPR036864">
    <property type="entry name" value="Zn2-C6_fun-type_DNA-bd_sf"/>
</dbReference>
<dbReference type="GO" id="GO:0008270">
    <property type="term" value="F:zinc ion binding"/>
    <property type="evidence" value="ECO:0007669"/>
    <property type="project" value="InterPro"/>
</dbReference>
<dbReference type="PROSITE" id="PS00463">
    <property type="entry name" value="ZN2_CY6_FUNGAL_1"/>
    <property type="match status" value="1"/>
</dbReference>
<reference evidence="7 8" key="1">
    <citation type="submission" date="2018-04" db="EMBL/GenBank/DDBJ databases">
        <authorList>
            <person name="Huttner S."/>
            <person name="Dainat J."/>
        </authorList>
    </citation>
    <scope>NUCLEOTIDE SEQUENCE [LARGE SCALE GENOMIC DNA]</scope>
</reference>
<dbReference type="SUPFAM" id="SSF57701">
    <property type="entry name" value="Zn2/Cys6 DNA-binding domain"/>
    <property type="match status" value="1"/>
</dbReference>
<feature type="domain" description="Zn(2)-C6 fungal-type" evidence="6">
    <location>
        <begin position="28"/>
        <end position="58"/>
    </location>
</feature>
<dbReference type="SMART" id="SM00066">
    <property type="entry name" value="GAL4"/>
    <property type="match status" value="1"/>
</dbReference>
<feature type="compositionally biased region" description="Basic and acidic residues" evidence="5">
    <location>
        <begin position="9"/>
        <end position="18"/>
    </location>
</feature>
<dbReference type="Pfam" id="PF00172">
    <property type="entry name" value="Zn_clus"/>
    <property type="match status" value="1"/>
</dbReference>
<keyword evidence="3" id="KW-0804">Transcription</keyword>
<dbReference type="InterPro" id="IPR001138">
    <property type="entry name" value="Zn2Cys6_DnaBD"/>
</dbReference>
<keyword evidence="2" id="KW-0238">DNA-binding</keyword>
<evidence type="ECO:0000259" key="6">
    <source>
        <dbReference type="PROSITE" id="PS50048"/>
    </source>
</evidence>
<feature type="region of interest" description="Disordered" evidence="5">
    <location>
        <begin position="65"/>
        <end position="84"/>
    </location>
</feature>